<dbReference type="InterPro" id="IPR021109">
    <property type="entry name" value="Peptidase_aspartic_dom_sf"/>
</dbReference>
<keyword evidence="4" id="KW-0479">Metal-binding</keyword>
<gene>
    <name evidence="14" type="ORF">SAMN02927903_02782</name>
</gene>
<feature type="domain" description="ATP-grasp" evidence="13">
    <location>
        <begin position="267"/>
        <end position="450"/>
    </location>
</feature>
<sequence>MTENKVILGSEEWFSFPELDIPAIKARIDSGAKTSALHAINIAPFQKDGENWVKFDVKPIQNDLKTVIHCQAQLVDKRIVKSSSGFREQRFVIRTTLDIGSGNWPIEMTLTNRDSMGFRMLLGREAMSGRVLVDPEQKYVLKNNPTDKLKEIYKNAPEAQNGLRIALLASNPELYSNKRIMEAGTIRGHEMEFLNIKECYMKLDAKLPEIHYRGGKILHRFDAIIPRIRPSVTFYGCALTRQFEALKVFSLNSSKAIAQSRDKLYSLQLLLNQGIDIPTTGFANSPLDTDDLIKMVGGSPLIVKLLEGTQGKGVVLAETKKAAESVINAFKSVNANILVQEFIKEANGKDIRCFVIDGKVVAAIQREALPGEFRANVHLGGKASVIKVTDEEKRIAIKAAKAMELKVAGVDIIRSAKGPLLLEVNSSPGLEGIEGATNKDIAGKMIKAIEKNLKFKLTKQPTE</sequence>
<dbReference type="InterPro" id="IPR008503">
    <property type="entry name" value="Asp_endopeptidase"/>
</dbReference>
<dbReference type="HAMAP" id="MF_01552">
    <property type="entry name" value="RimK"/>
    <property type="match status" value="1"/>
</dbReference>
<evidence type="ECO:0000256" key="7">
    <source>
        <dbReference type="ARBA" id="ARBA00022842"/>
    </source>
</evidence>
<comment type="cofactor">
    <cofactor evidence="1">
        <name>Mn(2+)</name>
        <dbReference type="ChEBI" id="CHEBI:29035"/>
    </cofactor>
</comment>
<evidence type="ECO:0000256" key="1">
    <source>
        <dbReference type="ARBA" id="ARBA00001936"/>
    </source>
</evidence>
<dbReference type="InterPro" id="IPR011761">
    <property type="entry name" value="ATP-grasp"/>
</dbReference>
<accession>A0A1G5JNJ3</accession>
<dbReference type="SUPFAM" id="SSF50630">
    <property type="entry name" value="Acid proteases"/>
    <property type="match status" value="1"/>
</dbReference>
<evidence type="ECO:0000256" key="3">
    <source>
        <dbReference type="ARBA" id="ARBA00022598"/>
    </source>
</evidence>
<evidence type="ECO:0000256" key="12">
    <source>
        <dbReference type="PROSITE-ProRule" id="PRU00409"/>
    </source>
</evidence>
<dbReference type="RefSeq" id="WP_091145349.1">
    <property type="nucleotide sequence ID" value="NZ_FMVF01000015.1"/>
</dbReference>
<keyword evidence="6 12" id="KW-0067">ATP-binding</keyword>
<dbReference type="GO" id="GO:0005524">
    <property type="term" value="F:ATP binding"/>
    <property type="evidence" value="ECO:0007669"/>
    <property type="project" value="UniProtKB-UniRule"/>
</dbReference>
<dbReference type="Gene3D" id="3.30.1490.20">
    <property type="entry name" value="ATP-grasp fold, A domain"/>
    <property type="match status" value="1"/>
</dbReference>
<evidence type="ECO:0000256" key="2">
    <source>
        <dbReference type="ARBA" id="ARBA00001946"/>
    </source>
</evidence>
<keyword evidence="15" id="KW-1185">Reference proteome</keyword>
<dbReference type="InterPro" id="IPR004666">
    <property type="entry name" value="Rp_bS6_RimK/Lys_biosynth_LsyX"/>
</dbReference>
<evidence type="ECO:0000256" key="8">
    <source>
        <dbReference type="ARBA" id="ARBA00022917"/>
    </source>
</evidence>
<dbReference type="InterPro" id="IPR023533">
    <property type="entry name" value="RimK"/>
</dbReference>
<dbReference type="Gene3D" id="3.30.470.20">
    <property type="entry name" value="ATP-grasp fold, B domain"/>
    <property type="match status" value="1"/>
</dbReference>
<keyword evidence="7" id="KW-0460">Magnesium</keyword>
<comment type="similarity">
    <text evidence="10">In the C-terminal section; belongs to the RimK family.</text>
</comment>
<evidence type="ECO:0000256" key="11">
    <source>
        <dbReference type="ARBA" id="ARBA00072141"/>
    </source>
</evidence>
<dbReference type="SUPFAM" id="SSF56059">
    <property type="entry name" value="Glutathione synthetase ATP-binding domain-like"/>
    <property type="match status" value="1"/>
</dbReference>
<reference evidence="14 15" key="1">
    <citation type="submission" date="2016-10" db="EMBL/GenBank/DDBJ databases">
        <authorList>
            <person name="de Groot N.N."/>
        </authorList>
    </citation>
    <scope>NUCLEOTIDE SEQUENCE [LARGE SCALE GENOMIC DNA]</scope>
    <source>
        <strain evidence="14 15">CGMCC 1.7031</strain>
    </source>
</reference>
<evidence type="ECO:0000256" key="5">
    <source>
        <dbReference type="ARBA" id="ARBA00022741"/>
    </source>
</evidence>
<evidence type="ECO:0000313" key="14">
    <source>
        <dbReference type="EMBL" id="SCY89714.1"/>
    </source>
</evidence>
<dbReference type="GO" id="GO:0005737">
    <property type="term" value="C:cytoplasm"/>
    <property type="evidence" value="ECO:0007669"/>
    <property type="project" value="TreeGrafter"/>
</dbReference>
<keyword evidence="14" id="KW-0687">Ribonucleoprotein</keyword>
<dbReference type="NCBIfam" id="TIGR00768">
    <property type="entry name" value="rimK_fam"/>
    <property type="match status" value="1"/>
</dbReference>
<dbReference type="InterPro" id="IPR013815">
    <property type="entry name" value="ATP_grasp_subdomain_1"/>
</dbReference>
<evidence type="ECO:0000313" key="15">
    <source>
        <dbReference type="Proteomes" id="UP000199354"/>
    </source>
</evidence>
<dbReference type="Pfam" id="PF08443">
    <property type="entry name" value="RimK"/>
    <property type="match status" value="1"/>
</dbReference>
<dbReference type="GO" id="GO:0009432">
    <property type="term" value="P:SOS response"/>
    <property type="evidence" value="ECO:0007669"/>
    <property type="project" value="TreeGrafter"/>
</dbReference>
<evidence type="ECO:0000256" key="4">
    <source>
        <dbReference type="ARBA" id="ARBA00022723"/>
    </source>
</evidence>
<keyword evidence="8" id="KW-0648">Protein biosynthesis</keyword>
<dbReference type="AlphaFoldDB" id="A0A1G5JNJ3"/>
<organism evidence="14 15">
    <name type="scientific">Flavobacterium caeni</name>
    <dbReference type="NCBI Taxonomy" id="490189"/>
    <lineage>
        <taxon>Bacteria</taxon>
        <taxon>Pseudomonadati</taxon>
        <taxon>Bacteroidota</taxon>
        <taxon>Flavobacteriia</taxon>
        <taxon>Flavobacteriales</taxon>
        <taxon>Flavobacteriaceae</taxon>
        <taxon>Flavobacterium</taxon>
    </lineage>
</organism>
<dbReference type="FunFam" id="3.30.470.20:FF:000058">
    <property type="entry name" value="Alpha-aminoadipate--LysW ligase LysX protein"/>
    <property type="match status" value="1"/>
</dbReference>
<dbReference type="Pfam" id="PF18030">
    <property type="entry name" value="Rimk_N"/>
    <property type="match status" value="1"/>
</dbReference>
<keyword evidence="14" id="KW-0689">Ribosomal protein</keyword>
<protein>
    <recommendedName>
        <fullName evidence="11">Probable alpha-L-glutamate ligase</fullName>
    </recommendedName>
</protein>
<dbReference type="GO" id="GO:0018169">
    <property type="term" value="F:ribosomal S6-glutamic acid ligase activity"/>
    <property type="evidence" value="ECO:0007669"/>
    <property type="project" value="TreeGrafter"/>
</dbReference>
<dbReference type="InterPro" id="IPR013651">
    <property type="entry name" value="ATP-grasp_RimK-type"/>
</dbReference>
<dbReference type="EMBL" id="FMVF01000015">
    <property type="protein sequence ID" value="SCY89714.1"/>
    <property type="molecule type" value="Genomic_DNA"/>
</dbReference>
<keyword evidence="5 12" id="KW-0547">Nucleotide-binding</keyword>
<dbReference type="PANTHER" id="PTHR21621">
    <property type="entry name" value="RIBOSOMAL PROTEIN S6 MODIFICATION PROTEIN"/>
    <property type="match status" value="1"/>
</dbReference>
<dbReference type="GO" id="GO:0006412">
    <property type="term" value="P:translation"/>
    <property type="evidence" value="ECO:0007669"/>
    <property type="project" value="UniProtKB-KW"/>
</dbReference>
<dbReference type="Pfam" id="PF05618">
    <property type="entry name" value="Zn_protease"/>
    <property type="match status" value="1"/>
</dbReference>
<dbReference type="InterPro" id="IPR041107">
    <property type="entry name" value="Rimk_N"/>
</dbReference>
<dbReference type="PROSITE" id="PS50975">
    <property type="entry name" value="ATP_GRASP"/>
    <property type="match status" value="1"/>
</dbReference>
<dbReference type="PANTHER" id="PTHR21621:SF7">
    <property type="entry name" value="RIBOSOMAL PROTEIN BS6--L-GLUTAMATE LIGASE"/>
    <property type="match status" value="1"/>
</dbReference>
<name>A0A1G5JNJ3_9FLAO</name>
<dbReference type="NCBIfam" id="NF007764">
    <property type="entry name" value="PRK10446.1"/>
    <property type="match status" value="1"/>
</dbReference>
<evidence type="ECO:0000256" key="6">
    <source>
        <dbReference type="ARBA" id="ARBA00022840"/>
    </source>
</evidence>
<dbReference type="STRING" id="490189.SAMN02927903_02782"/>
<keyword evidence="3 14" id="KW-0436">Ligase</keyword>
<dbReference type="GO" id="GO:0005840">
    <property type="term" value="C:ribosome"/>
    <property type="evidence" value="ECO:0007669"/>
    <property type="project" value="UniProtKB-KW"/>
</dbReference>
<evidence type="ECO:0000256" key="10">
    <source>
        <dbReference type="ARBA" id="ARBA00061239"/>
    </source>
</evidence>
<evidence type="ECO:0000259" key="13">
    <source>
        <dbReference type="PROSITE" id="PS50975"/>
    </source>
</evidence>
<dbReference type="Proteomes" id="UP000199354">
    <property type="component" value="Unassembled WGS sequence"/>
</dbReference>
<dbReference type="Gene3D" id="3.40.50.20">
    <property type="match status" value="1"/>
</dbReference>
<comment type="cofactor">
    <cofactor evidence="2">
        <name>Mg(2+)</name>
        <dbReference type="ChEBI" id="CHEBI:18420"/>
    </cofactor>
</comment>
<evidence type="ECO:0000256" key="9">
    <source>
        <dbReference type="ARBA" id="ARBA00023211"/>
    </source>
</evidence>
<proteinExistence type="inferred from homology"/>
<dbReference type="OrthoDB" id="3865600at2"/>
<dbReference type="FunFam" id="3.30.1490.20:FF:000005">
    <property type="entry name" value="Probable alpha-L-glutamate ligase 1"/>
    <property type="match status" value="1"/>
</dbReference>
<dbReference type="GO" id="GO:0046872">
    <property type="term" value="F:metal ion binding"/>
    <property type="evidence" value="ECO:0007669"/>
    <property type="project" value="UniProtKB-KW"/>
</dbReference>
<keyword evidence="9" id="KW-0464">Manganese</keyword>
<dbReference type="Gene3D" id="2.40.70.10">
    <property type="entry name" value="Acid Proteases"/>
    <property type="match status" value="1"/>
</dbReference>